<gene>
    <name evidence="1" type="ORF">FHS25_006278</name>
</gene>
<dbReference type="Proteomes" id="UP000542811">
    <property type="component" value="Unassembled WGS sequence"/>
</dbReference>
<dbReference type="RefSeq" id="WP_062577887.1">
    <property type="nucleotide sequence ID" value="NZ_JACHXX010000012.1"/>
</dbReference>
<name>A0ABR6GIT7_9HYPH</name>
<organism evidence="1 2">
    <name type="scientific">Rhizobium laguerreae</name>
    <dbReference type="NCBI Taxonomy" id="1076926"/>
    <lineage>
        <taxon>Bacteria</taxon>
        <taxon>Pseudomonadati</taxon>
        <taxon>Pseudomonadota</taxon>
        <taxon>Alphaproteobacteria</taxon>
        <taxon>Hyphomicrobiales</taxon>
        <taxon>Rhizobiaceae</taxon>
        <taxon>Rhizobium/Agrobacterium group</taxon>
        <taxon>Rhizobium</taxon>
    </lineage>
</organism>
<accession>A0ABR6GIT7</accession>
<keyword evidence="2" id="KW-1185">Reference proteome</keyword>
<evidence type="ECO:0000313" key="1">
    <source>
        <dbReference type="EMBL" id="MBB3165766.1"/>
    </source>
</evidence>
<comment type="caution">
    <text evidence="1">The sequence shown here is derived from an EMBL/GenBank/DDBJ whole genome shotgun (WGS) entry which is preliminary data.</text>
</comment>
<proteinExistence type="predicted"/>
<protein>
    <submittedName>
        <fullName evidence="1">Uncharacterized protein</fullName>
    </submittedName>
</protein>
<evidence type="ECO:0000313" key="2">
    <source>
        <dbReference type="Proteomes" id="UP000542811"/>
    </source>
</evidence>
<sequence>MSPSYLLKSQLSEKQIEADVSFYLGWCSNEMPFRLLDIDEQETGADKLSTVTVPIYIQFKKSQGLQPLPPEQRKRRVVEDKMQSVRRFRRDNMLSDDPTLFFGLRAMAEHASDFQHNILLDHHRPESSHAIYVAPLHLDKERYFVDLLTGKRHLDDPWIWKRAELLSDVGHRAWLSRYAFQPFLRNHISIAPHERVSTHRHFYAFSASGDEVSWHSPSVVPGGPFRLSDFMTSRVRQMIAGTGDLPSPEQALGVCEYVAEQYNFDIPGLRSSGTAFDRLRHYGRWLHKAHDIRQILLCADREKIEAIRERVLS</sequence>
<dbReference type="EMBL" id="JACHXX010000012">
    <property type="protein sequence ID" value="MBB3165766.1"/>
    <property type="molecule type" value="Genomic_DNA"/>
</dbReference>
<reference evidence="1 2" key="1">
    <citation type="submission" date="2020-08" db="EMBL/GenBank/DDBJ databases">
        <title>Genomic Encyclopedia of Type Strains, Phase III (KMG-III): the genomes of soil and plant-associated and newly described type strains.</title>
        <authorList>
            <person name="Whitman W."/>
        </authorList>
    </citation>
    <scope>NUCLEOTIDE SEQUENCE [LARGE SCALE GENOMIC DNA]</scope>
    <source>
        <strain evidence="1 2">CECT 8280</strain>
    </source>
</reference>